<protein>
    <submittedName>
        <fullName evidence="2">Uncharacterized protein</fullName>
    </submittedName>
</protein>
<dbReference type="RefSeq" id="WP_273632177.1">
    <property type="nucleotide sequence ID" value="NZ_CP117167.1"/>
</dbReference>
<proteinExistence type="predicted"/>
<evidence type="ECO:0000256" key="1">
    <source>
        <dbReference type="SAM" id="Phobius"/>
    </source>
</evidence>
<reference evidence="2 3" key="1">
    <citation type="submission" date="2023-02" db="EMBL/GenBank/DDBJ databases">
        <title>Genome sequence of Mucilaginibacter jinjuensis strain KACC 16571.</title>
        <authorList>
            <person name="Kim S."/>
            <person name="Heo J."/>
            <person name="Kwon S.-W."/>
        </authorList>
    </citation>
    <scope>NUCLEOTIDE SEQUENCE [LARGE SCALE GENOMIC DNA]</scope>
    <source>
        <strain evidence="2 3">KACC 16571</strain>
    </source>
</reference>
<dbReference type="Proteomes" id="UP001216139">
    <property type="component" value="Chromosome"/>
</dbReference>
<dbReference type="EMBL" id="CP117167">
    <property type="protein sequence ID" value="WCT13873.1"/>
    <property type="molecule type" value="Genomic_DNA"/>
</dbReference>
<sequence length="150" mass="17112">MILNLKRAIGYFFAAYIIVTILASATSVTYGIVFHTPPPAPGQSVLQAEEFTATVPYHVLIMLIIWPLFAGLYFKRPKAAAQVKQETRSLAFFWLVAAMITDLVCFVLIKNPYSLTFHEFYVLYQPWISLIYLAIFLSPWIRLGYIKALN</sequence>
<keyword evidence="1" id="KW-0812">Transmembrane</keyword>
<gene>
    <name evidence="2" type="ORF">PQO05_08000</name>
</gene>
<keyword evidence="1" id="KW-0472">Membrane</keyword>
<evidence type="ECO:0000313" key="3">
    <source>
        <dbReference type="Proteomes" id="UP001216139"/>
    </source>
</evidence>
<evidence type="ECO:0000313" key="2">
    <source>
        <dbReference type="EMBL" id="WCT13873.1"/>
    </source>
</evidence>
<name>A0ABY7TCE0_9SPHI</name>
<feature type="transmembrane region" description="Helical" evidence="1">
    <location>
        <begin position="90"/>
        <end position="109"/>
    </location>
</feature>
<feature type="transmembrane region" description="Helical" evidence="1">
    <location>
        <begin position="121"/>
        <end position="141"/>
    </location>
</feature>
<feature type="transmembrane region" description="Helical" evidence="1">
    <location>
        <begin position="12"/>
        <end position="35"/>
    </location>
</feature>
<accession>A0ABY7TCE0</accession>
<organism evidence="2 3">
    <name type="scientific">Mucilaginibacter jinjuensis</name>
    <dbReference type="NCBI Taxonomy" id="1176721"/>
    <lineage>
        <taxon>Bacteria</taxon>
        <taxon>Pseudomonadati</taxon>
        <taxon>Bacteroidota</taxon>
        <taxon>Sphingobacteriia</taxon>
        <taxon>Sphingobacteriales</taxon>
        <taxon>Sphingobacteriaceae</taxon>
        <taxon>Mucilaginibacter</taxon>
    </lineage>
</organism>
<feature type="transmembrane region" description="Helical" evidence="1">
    <location>
        <begin position="55"/>
        <end position="74"/>
    </location>
</feature>
<keyword evidence="3" id="KW-1185">Reference proteome</keyword>
<keyword evidence="1" id="KW-1133">Transmembrane helix</keyword>